<protein>
    <submittedName>
        <fullName evidence="1">Uncharacterized protein DUF2336</fullName>
    </submittedName>
</protein>
<gene>
    <name evidence="1" type="ORF">DFR46_0378</name>
</gene>
<evidence type="ECO:0000313" key="2">
    <source>
        <dbReference type="Proteomes" id="UP000256310"/>
    </source>
</evidence>
<dbReference type="Pfam" id="PF10098">
    <property type="entry name" value="DUF2336"/>
    <property type="match status" value="1"/>
</dbReference>
<dbReference type="EMBL" id="QRDP01000004">
    <property type="protein sequence ID" value="RED15387.1"/>
    <property type="molecule type" value="Genomic_DNA"/>
</dbReference>
<dbReference type="InterPro" id="IPR019285">
    <property type="entry name" value="DUF2336"/>
</dbReference>
<evidence type="ECO:0000313" key="1">
    <source>
        <dbReference type="EMBL" id="RED15387.1"/>
    </source>
</evidence>
<dbReference type="Proteomes" id="UP000256310">
    <property type="component" value="Unassembled WGS sequence"/>
</dbReference>
<proteinExistence type="predicted"/>
<sequence>MSLPALMQPQKIRLNEIERIAIRRLYQNLVENIESELRARLLARADLPDVPEFRASLGAAHVAIAWPAFVRTGFPEDPELADILVHRAQSYGVMRNLRQNVVMAENSRLEVLTDHGDRDIARDAMRLLIAESRFNDRFDDPRLGRGDLSEAADHRLVWTVAAALRDYGRQQHGLDGWSLDESIIGVATAMLAEQDDSAPADGIAMALAARLDRAGLLDDALLVEALNSARLTLYVAILAVRSGTDFDTAWEMAAMPDAPSHMVLLKSISMERTAASHLLVAMARAILLDEREADEVAARWMEAYDVVSPNAVAAAMRPWRLGHIYRSAITRFAVNADGAAQ</sequence>
<organism evidence="1 2">
    <name type="scientific">Parasphingopyxis lamellibrachiae</name>
    <dbReference type="NCBI Taxonomy" id="680125"/>
    <lineage>
        <taxon>Bacteria</taxon>
        <taxon>Pseudomonadati</taxon>
        <taxon>Pseudomonadota</taxon>
        <taxon>Alphaproteobacteria</taxon>
        <taxon>Sphingomonadales</taxon>
        <taxon>Sphingomonadaceae</taxon>
        <taxon>Parasphingopyxis</taxon>
    </lineage>
</organism>
<reference evidence="1 2" key="1">
    <citation type="submission" date="2018-07" db="EMBL/GenBank/DDBJ databases">
        <title>Genomic Encyclopedia of Type Strains, Phase IV (KMG-IV): sequencing the most valuable type-strain genomes for metagenomic binning, comparative biology and taxonomic classification.</title>
        <authorList>
            <person name="Goeker M."/>
        </authorList>
    </citation>
    <scope>NUCLEOTIDE SEQUENCE [LARGE SCALE GENOMIC DNA]</scope>
    <source>
        <strain evidence="1 2">DSM 26725</strain>
    </source>
</reference>
<dbReference type="AlphaFoldDB" id="A0A3D9FCW9"/>
<comment type="caution">
    <text evidence="1">The sequence shown here is derived from an EMBL/GenBank/DDBJ whole genome shotgun (WGS) entry which is preliminary data.</text>
</comment>
<name>A0A3D9FCW9_9SPHN</name>
<keyword evidence="2" id="KW-1185">Reference proteome</keyword>
<accession>A0A3D9FCW9</accession>